<dbReference type="eggNOG" id="COG3225">
    <property type="taxonomic scope" value="Bacteria"/>
</dbReference>
<protein>
    <submittedName>
        <fullName evidence="4">Gliding motility protein GldG</fullName>
    </submittedName>
</protein>
<dbReference type="EMBL" id="BBML01000003">
    <property type="protein sequence ID" value="GAK96785.1"/>
    <property type="molecule type" value="Genomic_DNA"/>
</dbReference>
<dbReference type="Pfam" id="PF09822">
    <property type="entry name" value="ABC_transp_aux"/>
    <property type="match status" value="1"/>
</dbReference>
<dbReference type="Proteomes" id="UP000029221">
    <property type="component" value="Unassembled WGS sequence"/>
</dbReference>
<comment type="caution">
    <text evidence="4">The sequence shown here is derived from an EMBL/GenBank/DDBJ whole genome shotgun (WGS) entry which is preliminary data.</text>
</comment>
<dbReference type="AlphaFoldDB" id="A0A090Q176"/>
<organism evidence="4 5">
    <name type="scientific">Nonlabens tegetincola</name>
    <dbReference type="NCBI Taxonomy" id="323273"/>
    <lineage>
        <taxon>Bacteria</taxon>
        <taxon>Pseudomonadati</taxon>
        <taxon>Bacteroidota</taxon>
        <taxon>Flavobacteriia</taxon>
        <taxon>Flavobacteriales</taxon>
        <taxon>Flavobacteriaceae</taxon>
        <taxon>Nonlabens</taxon>
    </lineage>
</organism>
<accession>A0A090Q176</accession>
<dbReference type="InterPro" id="IPR055396">
    <property type="entry name" value="DUF7088"/>
</dbReference>
<name>A0A090Q176_9FLAO</name>
<proteinExistence type="predicted"/>
<keyword evidence="1" id="KW-0472">Membrane</keyword>
<evidence type="ECO:0000256" key="1">
    <source>
        <dbReference type="SAM" id="Phobius"/>
    </source>
</evidence>
<dbReference type="Pfam" id="PF23357">
    <property type="entry name" value="DUF7088"/>
    <property type="match status" value="1"/>
</dbReference>
<feature type="domain" description="ABC-type uncharacterised transport system" evidence="2">
    <location>
        <begin position="189"/>
        <end position="285"/>
    </location>
</feature>
<evidence type="ECO:0000313" key="5">
    <source>
        <dbReference type="Proteomes" id="UP000029221"/>
    </source>
</evidence>
<gene>
    <name evidence="4" type="ORF">JCM19294_1094</name>
</gene>
<keyword evidence="5" id="KW-1185">Reference proteome</keyword>
<evidence type="ECO:0000313" key="4">
    <source>
        <dbReference type="EMBL" id="GAK96785.1"/>
    </source>
</evidence>
<keyword evidence="1" id="KW-0812">Transmembrane</keyword>
<feature type="transmembrane region" description="Helical" evidence="1">
    <location>
        <begin position="7"/>
        <end position="25"/>
    </location>
</feature>
<keyword evidence="1" id="KW-1133">Transmembrane helix</keyword>
<dbReference type="RefSeq" id="WP_201770717.1">
    <property type="nucleotide sequence ID" value="NZ_BBML01000003.1"/>
</dbReference>
<dbReference type="STRING" id="319236.BST91_03175"/>
<reference evidence="4" key="1">
    <citation type="journal article" date="2014" name="Genome Announc.">
        <title>Draft Genome Sequences of Marine Flavobacterium Nonlabens Strains NR17, NR24, NR27, NR32, NR33, and Ara13.</title>
        <authorList>
            <person name="Nakanishi M."/>
            <person name="Meirelles P."/>
            <person name="Suzuki R."/>
            <person name="Takatani N."/>
            <person name="Mino S."/>
            <person name="Suda W."/>
            <person name="Oshima K."/>
            <person name="Hattori M."/>
            <person name="Ohkuma M."/>
            <person name="Hosokawa M."/>
            <person name="Miyashita K."/>
            <person name="Thompson F.L."/>
            <person name="Niwa A."/>
            <person name="Sawabe T."/>
            <person name="Sawabe T."/>
        </authorList>
    </citation>
    <scope>NUCLEOTIDE SEQUENCE [LARGE SCALE GENOMIC DNA]</scope>
    <source>
        <strain evidence="4">JCM 19294</strain>
    </source>
</reference>
<sequence>MKSRLKHILWPSLIIVGLIILNSLYHERLDLTKDKRFTLSKQSKGLLTSIDQAMYVQVLLDGDLPAEFRKLKLETRQLLEELSNINSNLKFEFINPIADLNQNETDRVAAQLAQEGMKPAVASVQEAGKNTKVLLFPYAKFYYNEKQVVTPLLKSVAGASAEERVNSSIQQLEYQLIDALKRVSTKKSKTIAVLRDSGNLTDRQLQDFLQSIQSYYKAAPYAIEFLNDNDSVQPQKVLNSLKKFDLVVAPKPTKPYSEIKKYILDQYLIDGGKMLMAIDPIIMEDDS</sequence>
<feature type="domain" description="DUF7088" evidence="3">
    <location>
        <begin position="33"/>
        <end position="140"/>
    </location>
</feature>
<dbReference type="InterPro" id="IPR019196">
    <property type="entry name" value="ABC_transp_unknown"/>
</dbReference>
<evidence type="ECO:0000259" key="3">
    <source>
        <dbReference type="Pfam" id="PF23357"/>
    </source>
</evidence>
<evidence type="ECO:0000259" key="2">
    <source>
        <dbReference type="Pfam" id="PF09822"/>
    </source>
</evidence>